<evidence type="ECO:0000256" key="2">
    <source>
        <dbReference type="ARBA" id="ARBA00023002"/>
    </source>
</evidence>
<dbReference type="PANTHER" id="PTHR44169">
    <property type="entry name" value="NADPH-DEPENDENT 1-ACYLDIHYDROXYACETONE PHOSPHATE REDUCTASE"/>
    <property type="match status" value="1"/>
</dbReference>
<dbReference type="EMBL" id="CP014263">
    <property type="protein sequence ID" value="AQG79115.1"/>
    <property type="molecule type" value="Genomic_DNA"/>
</dbReference>
<keyword evidence="2" id="KW-0560">Oxidoreductase</keyword>
<sequence>MTKFVLITGASTGIGRTTAMRMAKRGYTVFAGVRNERDAQDLRNENIATLSPILLDVSKQTDIERTVSVLQQACSTAGLMALINNAGINYVAPFELADEQKVRYLMEVNFFGMMNLTRALVPLLQTYAQTSQKTAKVVNVGSIGSKIGLPWEFSYHASKFAVLGMSQALRFELDALGIRVCCVMPGGIRTPFFAKSGTETQQTKQTLIGPNAAYYERNMSKMWDAALQFERFATPPETVAQAIQRLVEKRNPPLRKVIGIDAKLINFLVWARWENVLKSQFVSG</sequence>
<dbReference type="KEGG" id="smon:AWR27_07140"/>
<dbReference type="PRINTS" id="PR00080">
    <property type="entry name" value="SDRFAMILY"/>
</dbReference>
<evidence type="ECO:0008006" key="6">
    <source>
        <dbReference type="Google" id="ProtNLM"/>
    </source>
</evidence>
<dbReference type="Pfam" id="PF00106">
    <property type="entry name" value="adh_short"/>
    <property type="match status" value="1"/>
</dbReference>
<evidence type="ECO:0000256" key="3">
    <source>
        <dbReference type="RuleBase" id="RU000363"/>
    </source>
</evidence>
<dbReference type="SUPFAM" id="SSF51735">
    <property type="entry name" value="NAD(P)-binding Rossmann-fold domains"/>
    <property type="match status" value="1"/>
</dbReference>
<dbReference type="Gene3D" id="3.40.50.720">
    <property type="entry name" value="NAD(P)-binding Rossmann-like Domain"/>
    <property type="match status" value="1"/>
</dbReference>
<dbReference type="OrthoDB" id="9786056at2"/>
<protein>
    <recommendedName>
        <fullName evidence="6">Short-chain dehydrogenase</fullName>
    </recommendedName>
</protein>
<accession>A0A1P9WUP4</accession>
<evidence type="ECO:0000313" key="4">
    <source>
        <dbReference type="EMBL" id="AQG79115.1"/>
    </source>
</evidence>
<evidence type="ECO:0000256" key="1">
    <source>
        <dbReference type="ARBA" id="ARBA00006484"/>
    </source>
</evidence>
<gene>
    <name evidence="4" type="ORF">AWR27_07140</name>
</gene>
<organism evidence="4 5">
    <name type="scientific">Spirosoma montaniterrae</name>
    <dbReference type="NCBI Taxonomy" id="1178516"/>
    <lineage>
        <taxon>Bacteria</taxon>
        <taxon>Pseudomonadati</taxon>
        <taxon>Bacteroidota</taxon>
        <taxon>Cytophagia</taxon>
        <taxon>Cytophagales</taxon>
        <taxon>Cytophagaceae</taxon>
        <taxon>Spirosoma</taxon>
    </lineage>
</organism>
<dbReference type="STRING" id="1178516.AWR27_07140"/>
<dbReference type="InterPro" id="IPR002347">
    <property type="entry name" value="SDR_fam"/>
</dbReference>
<dbReference type="Proteomes" id="UP000187941">
    <property type="component" value="Chromosome"/>
</dbReference>
<comment type="similarity">
    <text evidence="1 3">Belongs to the short-chain dehydrogenases/reductases (SDR) family.</text>
</comment>
<dbReference type="PANTHER" id="PTHR44169:SF6">
    <property type="entry name" value="NADPH-DEPENDENT 1-ACYLDIHYDROXYACETONE PHOSPHATE REDUCTASE"/>
    <property type="match status" value="1"/>
</dbReference>
<keyword evidence="5" id="KW-1185">Reference proteome</keyword>
<proteinExistence type="inferred from homology"/>
<dbReference type="InterPro" id="IPR036291">
    <property type="entry name" value="NAD(P)-bd_dom_sf"/>
</dbReference>
<dbReference type="GO" id="GO:0016491">
    <property type="term" value="F:oxidoreductase activity"/>
    <property type="evidence" value="ECO:0007669"/>
    <property type="project" value="UniProtKB-KW"/>
</dbReference>
<dbReference type="PRINTS" id="PR00081">
    <property type="entry name" value="GDHRDH"/>
</dbReference>
<dbReference type="CDD" id="cd05374">
    <property type="entry name" value="17beta-HSD-like_SDR_c"/>
    <property type="match status" value="1"/>
</dbReference>
<name>A0A1P9WUP4_9BACT</name>
<dbReference type="RefSeq" id="WP_077130561.1">
    <property type="nucleotide sequence ID" value="NZ_CP014263.1"/>
</dbReference>
<evidence type="ECO:0000313" key="5">
    <source>
        <dbReference type="Proteomes" id="UP000187941"/>
    </source>
</evidence>
<reference evidence="4 5" key="1">
    <citation type="submission" date="2016-01" db="EMBL/GenBank/DDBJ databases">
        <authorList>
            <person name="Oliw E.H."/>
        </authorList>
    </citation>
    <scope>NUCLEOTIDE SEQUENCE [LARGE SCALE GENOMIC DNA]</scope>
    <source>
        <strain evidence="4 5">DY10</strain>
    </source>
</reference>
<dbReference type="AlphaFoldDB" id="A0A1P9WUP4"/>